<feature type="transmembrane region" description="Helical" evidence="1">
    <location>
        <begin position="220"/>
        <end position="239"/>
    </location>
</feature>
<feature type="transmembrane region" description="Helical" evidence="1">
    <location>
        <begin position="271"/>
        <end position="289"/>
    </location>
</feature>
<keyword evidence="3" id="KW-0012">Acyltransferase</keyword>
<dbReference type="AlphaFoldDB" id="A0A3N0X547"/>
<protein>
    <submittedName>
        <fullName evidence="3">Acyltransferase</fullName>
    </submittedName>
</protein>
<sequence>MPVFSVPAADVRDADDWELLLVKSKAMLNNLTGLRFYTAIWVFLYHFCVYTGGLDNFFVRKGYLGVDIFFVLSGFILTYAYYKSFFVEKVSWKKYHNFILKRFAKIYPLQILTFFIVGILLLTGKYIFHQKDLIIRPDHIISNLLMIHAWNINDALSWNTHSWSLSDEWFAYLFLFITAVFVIKVNKLWGRIALGAVVLFFIVKWFRIENFDLNEYTYNGLERIVPEFFLGISVGLLRYDFQLSKRAASSVFVVGCLMFLILAFLDYKVDAFCMIAFATIIYALSFKTYFDSMFDTKTMVYLGNISFAFYMFQLTAFYLFKPFQAYIAGQNLSGYIVVPLELLLLVMINLALASLSFRYFEEPARIYLVERFKKE</sequence>
<feature type="transmembrane region" description="Helical" evidence="1">
    <location>
        <begin position="332"/>
        <end position="355"/>
    </location>
</feature>
<dbReference type="Pfam" id="PF01757">
    <property type="entry name" value="Acyl_transf_3"/>
    <property type="match status" value="1"/>
</dbReference>
<reference evidence="4" key="1">
    <citation type="submission" date="2018-11" db="EMBL/GenBank/DDBJ databases">
        <title>Proposal to divide the Flavobacteriaceae and reorganize its genera based on Amino Acid Identity values calculated from whole genome sequences.</title>
        <authorList>
            <person name="Nicholson A.C."/>
            <person name="Gulvik C.A."/>
            <person name="Whitney A.M."/>
            <person name="Humrighouse B.W."/>
            <person name="Bell M."/>
            <person name="Holmes B."/>
            <person name="Steigerwalt A."/>
            <person name="Villarma A."/>
            <person name="Sheth M."/>
            <person name="Batra D."/>
            <person name="Pryor J."/>
            <person name="Bernardet J.-F."/>
            <person name="Hugo C."/>
            <person name="Kampfer P."/>
            <person name="Newman J."/>
            <person name="Mcquiston J.R."/>
        </authorList>
    </citation>
    <scope>NUCLEOTIDE SEQUENCE [LARGE SCALE GENOMIC DNA]</scope>
    <source>
        <strain evidence="4">DSM 22165</strain>
    </source>
</reference>
<gene>
    <name evidence="3" type="ORF">EGH73_11210</name>
</gene>
<dbReference type="InterPro" id="IPR002656">
    <property type="entry name" value="Acyl_transf_3_dom"/>
</dbReference>
<feature type="transmembrane region" description="Helical" evidence="1">
    <location>
        <begin position="192"/>
        <end position="208"/>
    </location>
</feature>
<evidence type="ECO:0000256" key="1">
    <source>
        <dbReference type="SAM" id="Phobius"/>
    </source>
</evidence>
<feature type="transmembrane region" description="Helical" evidence="1">
    <location>
        <begin position="103"/>
        <end position="128"/>
    </location>
</feature>
<comment type="caution">
    <text evidence="3">The sequence shown here is derived from an EMBL/GenBank/DDBJ whole genome shotgun (WGS) entry which is preliminary data.</text>
</comment>
<keyword evidence="1" id="KW-1133">Transmembrane helix</keyword>
<feature type="transmembrane region" description="Helical" evidence="1">
    <location>
        <begin position="169"/>
        <end position="185"/>
    </location>
</feature>
<proteinExistence type="predicted"/>
<accession>A0A3N0X547</accession>
<feature type="transmembrane region" description="Helical" evidence="1">
    <location>
        <begin position="246"/>
        <end position="265"/>
    </location>
</feature>
<dbReference type="PANTHER" id="PTHR23028">
    <property type="entry name" value="ACETYLTRANSFERASE"/>
    <property type="match status" value="1"/>
</dbReference>
<evidence type="ECO:0000313" key="3">
    <source>
        <dbReference type="EMBL" id="ROI12524.1"/>
    </source>
</evidence>
<feature type="domain" description="Acyltransferase 3" evidence="2">
    <location>
        <begin position="30"/>
        <end position="354"/>
    </location>
</feature>
<dbReference type="Proteomes" id="UP000267623">
    <property type="component" value="Unassembled WGS sequence"/>
</dbReference>
<organism evidence="3 4">
    <name type="scientific">Epilithonimonas hominis</name>
    <dbReference type="NCBI Taxonomy" id="420404"/>
    <lineage>
        <taxon>Bacteria</taxon>
        <taxon>Pseudomonadati</taxon>
        <taxon>Bacteroidota</taxon>
        <taxon>Flavobacteriia</taxon>
        <taxon>Flavobacteriales</taxon>
        <taxon>Weeksellaceae</taxon>
        <taxon>Chryseobacterium group</taxon>
        <taxon>Epilithonimonas</taxon>
    </lineage>
</organism>
<dbReference type="RefSeq" id="WP_123281905.1">
    <property type="nucleotide sequence ID" value="NZ_DALZAR010000008.1"/>
</dbReference>
<feature type="transmembrane region" description="Helical" evidence="1">
    <location>
        <begin position="34"/>
        <end position="52"/>
    </location>
</feature>
<evidence type="ECO:0000313" key="4">
    <source>
        <dbReference type="Proteomes" id="UP000267623"/>
    </source>
</evidence>
<name>A0A3N0X547_9FLAO</name>
<dbReference type="InterPro" id="IPR050879">
    <property type="entry name" value="Acyltransferase_3"/>
</dbReference>
<keyword evidence="1" id="KW-0812">Transmembrane</keyword>
<keyword evidence="3" id="KW-0808">Transferase</keyword>
<feature type="transmembrane region" description="Helical" evidence="1">
    <location>
        <begin position="64"/>
        <end position="82"/>
    </location>
</feature>
<keyword evidence="1" id="KW-0472">Membrane</keyword>
<evidence type="ECO:0000259" key="2">
    <source>
        <dbReference type="Pfam" id="PF01757"/>
    </source>
</evidence>
<dbReference type="GO" id="GO:0016747">
    <property type="term" value="F:acyltransferase activity, transferring groups other than amino-acyl groups"/>
    <property type="evidence" value="ECO:0007669"/>
    <property type="project" value="InterPro"/>
</dbReference>
<reference evidence="4" key="2">
    <citation type="submission" date="2018-11" db="EMBL/GenBank/DDBJ databases">
        <title>Proposal to divide the Flavobacteriaceae and reorganize its genera based on Amino Acid Identity values calculated from whole genome sequences.</title>
        <authorList>
            <person name="Nicholson A.C."/>
            <person name="Gulvik C.A."/>
            <person name="Whitney A.M."/>
            <person name="Humrighouse B.W."/>
            <person name="Bell M."/>
            <person name="Holmes B."/>
            <person name="Steigerwalt A."/>
            <person name="Villarma A."/>
            <person name="Sheth M."/>
            <person name="Batra D."/>
            <person name="Pryor J."/>
            <person name="Bernardet J.-F."/>
            <person name="Hugo C."/>
            <person name="Kampfer P."/>
            <person name="Newman J."/>
            <person name="Mcquiston J."/>
        </authorList>
    </citation>
    <scope>NUCLEOTIDE SEQUENCE [LARGE SCALE GENOMIC DNA]</scope>
    <source>
        <strain evidence="4">DSM 22165</strain>
    </source>
</reference>
<dbReference type="EMBL" id="RJTU01000071">
    <property type="protein sequence ID" value="ROI12524.1"/>
    <property type="molecule type" value="Genomic_DNA"/>
</dbReference>
<feature type="transmembrane region" description="Helical" evidence="1">
    <location>
        <begin position="301"/>
        <end position="320"/>
    </location>
</feature>